<reference evidence="1 2" key="1">
    <citation type="submission" date="2021-06" db="EMBL/GenBank/DDBJ databases">
        <title>Caerostris extrusa draft genome.</title>
        <authorList>
            <person name="Kono N."/>
            <person name="Arakawa K."/>
        </authorList>
    </citation>
    <scope>NUCLEOTIDE SEQUENCE [LARGE SCALE GENOMIC DNA]</scope>
</reference>
<accession>A0AAV4P5N4</accession>
<keyword evidence="2" id="KW-1185">Reference proteome</keyword>
<proteinExistence type="predicted"/>
<comment type="caution">
    <text evidence="1">The sequence shown here is derived from an EMBL/GenBank/DDBJ whole genome shotgun (WGS) entry which is preliminary data.</text>
</comment>
<gene>
    <name evidence="1" type="ORF">CEXT_76181</name>
</gene>
<dbReference type="EMBL" id="BPLR01004133">
    <property type="protein sequence ID" value="GIX92515.1"/>
    <property type="molecule type" value="Genomic_DNA"/>
</dbReference>
<evidence type="ECO:0000313" key="1">
    <source>
        <dbReference type="EMBL" id="GIX92515.1"/>
    </source>
</evidence>
<organism evidence="1 2">
    <name type="scientific">Caerostris extrusa</name>
    <name type="common">Bark spider</name>
    <name type="synonym">Caerostris bankana</name>
    <dbReference type="NCBI Taxonomy" id="172846"/>
    <lineage>
        <taxon>Eukaryota</taxon>
        <taxon>Metazoa</taxon>
        <taxon>Ecdysozoa</taxon>
        <taxon>Arthropoda</taxon>
        <taxon>Chelicerata</taxon>
        <taxon>Arachnida</taxon>
        <taxon>Araneae</taxon>
        <taxon>Araneomorphae</taxon>
        <taxon>Entelegynae</taxon>
        <taxon>Araneoidea</taxon>
        <taxon>Araneidae</taxon>
        <taxon>Caerostris</taxon>
    </lineage>
</organism>
<dbReference type="AlphaFoldDB" id="A0AAV4P5N4"/>
<protein>
    <submittedName>
        <fullName evidence="1">Uncharacterized protein</fullName>
    </submittedName>
</protein>
<name>A0AAV4P5N4_CAEEX</name>
<evidence type="ECO:0000313" key="2">
    <source>
        <dbReference type="Proteomes" id="UP001054945"/>
    </source>
</evidence>
<dbReference type="Proteomes" id="UP001054945">
    <property type="component" value="Unassembled WGS sequence"/>
</dbReference>
<sequence length="93" mass="10668">MIKPKRKRKNPSSSCPLKVEHQRLGCFYFSMGGAFHLLSNITSQLLASLFVDAGRHVTLWRQMTHAGGSKLCKKTLECPRNFSHLNRIKQQRN</sequence>